<name>A0A7C9BFS7_9BACT</name>
<dbReference type="GO" id="GO:0005615">
    <property type="term" value="C:extracellular space"/>
    <property type="evidence" value="ECO:0007669"/>
    <property type="project" value="TreeGrafter"/>
</dbReference>
<keyword evidence="6" id="KW-0482">Metalloprotease</keyword>
<keyword evidence="11" id="KW-1185">Reference proteome</keyword>
<dbReference type="SUPFAM" id="SSF52317">
    <property type="entry name" value="Class I glutamine amidotransferase-like"/>
    <property type="match status" value="1"/>
</dbReference>
<comment type="caution">
    <text evidence="10">The sequence shown here is derived from an EMBL/GenBank/DDBJ whole genome shotgun (WGS) entry which is preliminary data.</text>
</comment>
<comment type="similarity">
    <text evidence="2 7">Belongs to the peptidase M14 family.</text>
</comment>
<evidence type="ECO:0000259" key="9">
    <source>
        <dbReference type="PROSITE" id="PS52035"/>
    </source>
</evidence>
<dbReference type="CDD" id="cd06238">
    <property type="entry name" value="M14-like"/>
    <property type="match status" value="1"/>
</dbReference>
<keyword evidence="3" id="KW-0645">Protease</keyword>
<organism evidence="10 11">
    <name type="scientific">Salmonirosea aquatica</name>
    <dbReference type="NCBI Taxonomy" id="2654236"/>
    <lineage>
        <taxon>Bacteria</taxon>
        <taxon>Pseudomonadati</taxon>
        <taxon>Bacteroidota</taxon>
        <taxon>Cytophagia</taxon>
        <taxon>Cytophagales</taxon>
        <taxon>Spirosomataceae</taxon>
        <taxon>Salmonirosea</taxon>
    </lineage>
</organism>
<evidence type="ECO:0000313" key="10">
    <source>
        <dbReference type="EMBL" id="MPR36656.1"/>
    </source>
</evidence>
<accession>A0A7C9BFS7</accession>
<dbReference type="PROSITE" id="PS52035">
    <property type="entry name" value="PEPTIDASE_M14"/>
    <property type="match status" value="1"/>
</dbReference>
<dbReference type="Pfam" id="PF00246">
    <property type="entry name" value="Peptidase_M14"/>
    <property type="match status" value="1"/>
</dbReference>
<feature type="domain" description="Peptidase M14" evidence="9">
    <location>
        <begin position="34"/>
        <end position="350"/>
    </location>
</feature>
<feature type="signal peptide" evidence="8">
    <location>
        <begin position="1"/>
        <end position="19"/>
    </location>
</feature>
<proteinExistence type="inferred from homology"/>
<dbReference type="PANTHER" id="PTHR11705">
    <property type="entry name" value="PROTEASE FAMILY M14 CARBOXYPEPTIDASE A,B"/>
    <property type="match status" value="1"/>
</dbReference>
<feature type="chain" id="PRO_5028898334" evidence="8">
    <location>
        <begin position="20"/>
        <end position="833"/>
    </location>
</feature>
<evidence type="ECO:0000256" key="4">
    <source>
        <dbReference type="ARBA" id="ARBA00022801"/>
    </source>
</evidence>
<dbReference type="AlphaFoldDB" id="A0A7C9BFS7"/>
<dbReference type="GO" id="GO:0008270">
    <property type="term" value="F:zinc ion binding"/>
    <property type="evidence" value="ECO:0007669"/>
    <property type="project" value="InterPro"/>
</dbReference>
<evidence type="ECO:0000256" key="6">
    <source>
        <dbReference type="ARBA" id="ARBA00023049"/>
    </source>
</evidence>
<dbReference type="GO" id="GO:0006508">
    <property type="term" value="P:proteolysis"/>
    <property type="evidence" value="ECO:0007669"/>
    <property type="project" value="UniProtKB-KW"/>
</dbReference>
<reference evidence="10 11" key="1">
    <citation type="submission" date="2019-10" db="EMBL/GenBank/DDBJ databases">
        <title>Draft Genome Sequence of Cytophagaceae sp. SJW1-29.</title>
        <authorList>
            <person name="Choi A."/>
        </authorList>
    </citation>
    <scope>NUCLEOTIDE SEQUENCE [LARGE SCALE GENOMIC DNA]</scope>
    <source>
        <strain evidence="10 11">SJW1-29</strain>
    </source>
</reference>
<protein>
    <submittedName>
        <fullName evidence="10">Zinc carboxypeptidase</fullName>
    </submittedName>
</protein>
<dbReference type="Gene3D" id="3.40.630.10">
    <property type="entry name" value="Zn peptidases"/>
    <property type="match status" value="1"/>
</dbReference>
<dbReference type="GO" id="GO:0004181">
    <property type="term" value="F:metallocarboxypeptidase activity"/>
    <property type="evidence" value="ECO:0007669"/>
    <property type="project" value="InterPro"/>
</dbReference>
<evidence type="ECO:0000256" key="7">
    <source>
        <dbReference type="PROSITE-ProRule" id="PRU01379"/>
    </source>
</evidence>
<dbReference type="Gene3D" id="3.40.50.880">
    <property type="match status" value="1"/>
</dbReference>
<evidence type="ECO:0000256" key="8">
    <source>
        <dbReference type="SAM" id="SignalP"/>
    </source>
</evidence>
<comment type="caution">
    <text evidence="7">Lacks conserved residue(s) required for the propagation of feature annotation.</text>
</comment>
<dbReference type="SMART" id="SM00631">
    <property type="entry name" value="Zn_pept"/>
    <property type="match status" value="1"/>
</dbReference>
<keyword evidence="4" id="KW-0378">Hydrolase</keyword>
<evidence type="ECO:0000256" key="2">
    <source>
        <dbReference type="ARBA" id="ARBA00005988"/>
    </source>
</evidence>
<keyword evidence="8" id="KW-0732">Signal</keyword>
<dbReference type="SUPFAM" id="SSF53187">
    <property type="entry name" value="Zn-dependent exopeptidases"/>
    <property type="match status" value="1"/>
</dbReference>
<evidence type="ECO:0000313" key="11">
    <source>
        <dbReference type="Proteomes" id="UP000479293"/>
    </source>
</evidence>
<dbReference type="RefSeq" id="WP_152764761.1">
    <property type="nucleotide sequence ID" value="NZ_WHLY01000002.1"/>
</dbReference>
<evidence type="ECO:0000256" key="5">
    <source>
        <dbReference type="ARBA" id="ARBA00022833"/>
    </source>
</evidence>
<evidence type="ECO:0000256" key="1">
    <source>
        <dbReference type="ARBA" id="ARBA00001947"/>
    </source>
</evidence>
<dbReference type="Proteomes" id="UP000479293">
    <property type="component" value="Unassembled WGS sequence"/>
</dbReference>
<keyword evidence="10" id="KW-0121">Carboxypeptidase</keyword>
<sequence length="833" mass="93771">MKKILFSLVCLLLATTSFSQNPIPESYLGYPLGSRFSFHYRIAGYVELLAQRNPTQVKLIPYGSTYEGRPLMVAVVASPENLARLETIRTDNLKSIGIMAGTPTGKVPAIAWLSYNVHGNEAVSSESVMKVLYELLNKDNKTTQDILKNTVVILDPCINPDGRDRYAQWYNRVMAAQPNPTPWAWEHNEPWPGGRYNHYLFDLNRDWAWQLQKESQERIKLYNQWMPHLHADFHEMGSSSSYYFPPAAKPFHKDITPWQREFNNILGTYSRKYFDKNGWLYFTRNNYDLFYPSYGDTWPTYNGAIGMTYEQGGGGRAGVAIAREDEGDTLTLSSRIDHHFATSMSTLEAISSRAEQTVKEFVSYYDRAQKEPIGTFKSYLVKTEGDVGRALALQELLDKQGIQYGLVGKNYSGKVTSLTTLADESAKFESKDLLISAYQPKSSLLKILFEPRPELEDSITYDITSWGLAYAYGLKAYGSKERLTPTATQVLKVTNEVPSQPPYAYLARWDSFNDLRFLTELLTSKIRLRTSNVPFEIDGTTYGAGTLVITRKGNENLGVDFDRMVTGIADRLGVTLVPAQTGFVTSGSDFGSGNVAPLTAPKVVVMSGNGVSPLAFGEVWHFFEQQIHYPVTVVEGENFSRLPWNEIDVLILPTGSYSKILTDNALTQLKEWIRNGGKLIAMEEANGALANKTDFDLKRKSKENAAKDKESPLKLYANRERESASDDTPGSVYQVKLDTTHPLAFGYTGDYFGLIRSTYNFEYLPEGWNVGYLEGDSYRAGFAGVNAKERLKNTLIYGVQEMGQGEIIYMADNPLFRGFWYNGKLLFGNAVFR</sequence>
<comment type="cofactor">
    <cofactor evidence="1">
        <name>Zn(2+)</name>
        <dbReference type="ChEBI" id="CHEBI:29105"/>
    </cofactor>
</comment>
<gene>
    <name evidence="10" type="ORF">GBK04_25765</name>
</gene>
<dbReference type="InterPro" id="IPR029062">
    <property type="entry name" value="Class_I_gatase-like"/>
</dbReference>
<dbReference type="PANTHER" id="PTHR11705:SF143">
    <property type="entry name" value="SLL0236 PROTEIN"/>
    <property type="match status" value="1"/>
</dbReference>
<dbReference type="EMBL" id="WHLY01000002">
    <property type="protein sequence ID" value="MPR36656.1"/>
    <property type="molecule type" value="Genomic_DNA"/>
</dbReference>
<evidence type="ECO:0000256" key="3">
    <source>
        <dbReference type="ARBA" id="ARBA00022670"/>
    </source>
</evidence>
<dbReference type="InterPro" id="IPR000834">
    <property type="entry name" value="Peptidase_M14"/>
</dbReference>
<keyword evidence="5" id="KW-0862">Zinc</keyword>